<dbReference type="Pfam" id="PF05698">
    <property type="entry name" value="Trigger_C"/>
    <property type="match status" value="1"/>
</dbReference>
<evidence type="ECO:0000256" key="3">
    <source>
        <dbReference type="ARBA" id="ARBA00013194"/>
    </source>
</evidence>
<dbReference type="PROSITE" id="PS50059">
    <property type="entry name" value="FKBP_PPIASE"/>
    <property type="match status" value="1"/>
</dbReference>
<dbReference type="InterPro" id="IPR027304">
    <property type="entry name" value="Trigger_fact/SurA_dom_sf"/>
</dbReference>
<dbReference type="NCBIfam" id="TIGR00115">
    <property type="entry name" value="tig"/>
    <property type="match status" value="1"/>
</dbReference>
<dbReference type="SUPFAM" id="SSF102735">
    <property type="entry name" value="Trigger factor ribosome-binding domain"/>
    <property type="match status" value="1"/>
</dbReference>
<keyword evidence="6 12" id="KW-0697">Rotamase</keyword>
<protein>
    <recommendedName>
        <fullName evidence="4 12">Trigger factor</fullName>
        <shortName evidence="12">TF</shortName>
        <ecNumber evidence="3 12">5.2.1.8</ecNumber>
    </recommendedName>
    <alternativeName>
        <fullName evidence="11 12">PPIase</fullName>
    </alternativeName>
</protein>
<dbReference type="Proteomes" id="UP000321058">
    <property type="component" value="Unassembled WGS sequence"/>
</dbReference>
<dbReference type="Pfam" id="PF05697">
    <property type="entry name" value="Trigger_N"/>
    <property type="match status" value="1"/>
</dbReference>
<evidence type="ECO:0000256" key="11">
    <source>
        <dbReference type="ARBA" id="ARBA00029986"/>
    </source>
</evidence>
<comment type="domain">
    <text evidence="12">Consists of 3 domains; the N-terminus binds the ribosome, the middle domain has PPIase activity, while the C-terminus has intrinsic chaperone activity on its own.</text>
</comment>
<comment type="subcellular location">
    <subcellularLocation>
        <location evidence="12">Cytoplasm</location>
    </subcellularLocation>
    <text evidence="12">About half TF is bound to the ribosome near the polypeptide exit tunnel while the other half is free in the cytoplasm.</text>
</comment>
<dbReference type="GO" id="GO:0043022">
    <property type="term" value="F:ribosome binding"/>
    <property type="evidence" value="ECO:0007669"/>
    <property type="project" value="TreeGrafter"/>
</dbReference>
<evidence type="ECO:0000256" key="12">
    <source>
        <dbReference type="HAMAP-Rule" id="MF_00303"/>
    </source>
</evidence>
<dbReference type="RefSeq" id="WP_147148734.1">
    <property type="nucleotide sequence ID" value="NZ_BKAJ01000032.1"/>
</dbReference>
<dbReference type="FunFam" id="3.10.50.40:FF:000001">
    <property type="entry name" value="Trigger factor"/>
    <property type="match status" value="1"/>
</dbReference>
<dbReference type="SUPFAM" id="SSF109998">
    <property type="entry name" value="Triger factor/SurA peptide-binding domain-like"/>
    <property type="match status" value="1"/>
</dbReference>
<dbReference type="Gene3D" id="1.10.3120.10">
    <property type="entry name" value="Trigger factor, C-terminal domain"/>
    <property type="match status" value="1"/>
</dbReference>
<dbReference type="EMBL" id="BKAJ01000032">
    <property type="protein sequence ID" value="GEP54818.1"/>
    <property type="molecule type" value="Genomic_DNA"/>
</dbReference>
<keyword evidence="9 12" id="KW-0131">Cell cycle</keyword>
<feature type="domain" description="PPIase FKBP-type" evidence="16">
    <location>
        <begin position="163"/>
        <end position="225"/>
    </location>
</feature>
<keyword evidence="18" id="KW-1185">Reference proteome</keyword>
<keyword evidence="12" id="KW-0963">Cytoplasm</keyword>
<dbReference type="Gene3D" id="3.10.50.40">
    <property type="match status" value="1"/>
</dbReference>
<feature type="region of interest" description="Disordered" evidence="15">
    <location>
        <begin position="426"/>
        <end position="453"/>
    </location>
</feature>
<evidence type="ECO:0000256" key="8">
    <source>
        <dbReference type="ARBA" id="ARBA00023235"/>
    </source>
</evidence>
<evidence type="ECO:0000256" key="2">
    <source>
        <dbReference type="ARBA" id="ARBA00005464"/>
    </source>
</evidence>
<accession>A0A512N767</accession>
<dbReference type="InterPro" id="IPR008881">
    <property type="entry name" value="Trigger_fac_ribosome-bd_bac"/>
</dbReference>
<dbReference type="SUPFAM" id="SSF54534">
    <property type="entry name" value="FKBP-like"/>
    <property type="match status" value="1"/>
</dbReference>
<keyword evidence="7 12" id="KW-0143">Chaperone</keyword>
<evidence type="ECO:0000313" key="18">
    <source>
        <dbReference type="Proteomes" id="UP000321058"/>
    </source>
</evidence>
<dbReference type="PANTHER" id="PTHR30560">
    <property type="entry name" value="TRIGGER FACTOR CHAPERONE AND PEPTIDYL-PROLYL CIS/TRANS ISOMERASE"/>
    <property type="match status" value="1"/>
</dbReference>
<comment type="catalytic activity">
    <reaction evidence="1 12 13">
        <text>[protein]-peptidylproline (omega=180) = [protein]-peptidylproline (omega=0)</text>
        <dbReference type="Rhea" id="RHEA:16237"/>
        <dbReference type="Rhea" id="RHEA-COMP:10747"/>
        <dbReference type="Rhea" id="RHEA-COMP:10748"/>
        <dbReference type="ChEBI" id="CHEBI:83833"/>
        <dbReference type="ChEBI" id="CHEBI:83834"/>
        <dbReference type="EC" id="5.2.1.8"/>
    </reaction>
</comment>
<comment type="caution">
    <text evidence="17">The sequence shown here is derived from an EMBL/GenBank/DDBJ whole genome shotgun (WGS) entry which is preliminary data.</text>
</comment>
<dbReference type="EC" id="5.2.1.8" evidence="3 12"/>
<gene>
    <name evidence="12 17" type="primary">tig</name>
    <name evidence="17" type="ORF">RSO01_19840</name>
</gene>
<dbReference type="GO" id="GO:0051301">
    <property type="term" value="P:cell division"/>
    <property type="evidence" value="ECO:0007669"/>
    <property type="project" value="UniProtKB-KW"/>
</dbReference>
<dbReference type="InterPro" id="IPR005215">
    <property type="entry name" value="Trig_fac"/>
</dbReference>
<dbReference type="HAMAP" id="MF_00303">
    <property type="entry name" value="Trigger_factor_Tig"/>
    <property type="match status" value="1"/>
</dbReference>
<dbReference type="InterPro" id="IPR046357">
    <property type="entry name" value="PPIase_dom_sf"/>
</dbReference>
<dbReference type="GO" id="GO:0015031">
    <property type="term" value="P:protein transport"/>
    <property type="evidence" value="ECO:0007669"/>
    <property type="project" value="UniProtKB-UniRule"/>
</dbReference>
<proteinExistence type="inferred from homology"/>
<comment type="similarity">
    <text evidence="2 12 14">Belongs to the FKBP-type PPIase family. Tig subfamily.</text>
</comment>
<dbReference type="GO" id="GO:0003755">
    <property type="term" value="F:peptidyl-prolyl cis-trans isomerase activity"/>
    <property type="evidence" value="ECO:0007669"/>
    <property type="project" value="UniProtKB-UniRule"/>
</dbReference>
<evidence type="ECO:0000256" key="9">
    <source>
        <dbReference type="ARBA" id="ARBA00023306"/>
    </source>
</evidence>
<evidence type="ECO:0000256" key="6">
    <source>
        <dbReference type="ARBA" id="ARBA00023110"/>
    </source>
</evidence>
<comment type="function">
    <text evidence="10 12">Involved in protein export. Acts as a chaperone by maintaining the newly synthesized protein in an open conformation. Functions as a peptidyl-prolyl cis-trans isomerase.</text>
</comment>
<dbReference type="InterPro" id="IPR037041">
    <property type="entry name" value="Trigger_fac_C_sf"/>
</dbReference>
<feature type="compositionally biased region" description="Basic and acidic residues" evidence="15">
    <location>
        <begin position="426"/>
        <end position="437"/>
    </location>
</feature>
<keyword evidence="8 12" id="KW-0413">Isomerase</keyword>
<dbReference type="PANTHER" id="PTHR30560:SF3">
    <property type="entry name" value="TRIGGER FACTOR-LIKE PROTEIN TIG, CHLOROPLASTIC"/>
    <property type="match status" value="1"/>
</dbReference>
<dbReference type="AlphaFoldDB" id="A0A512N767"/>
<dbReference type="InterPro" id="IPR001179">
    <property type="entry name" value="PPIase_FKBP_dom"/>
</dbReference>
<dbReference type="GO" id="GO:0051083">
    <property type="term" value="P:'de novo' cotranslational protein folding"/>
    <property type="evidence" value="ECO:0007669"/>
    <property type="project" value="TreeGrafter"/>
</dbReference>
<name>A0A512N767_9HYPH</name>
<dbReference type="InterPro" id="IPR036611">
    <property type="entry name" value="Trigger_fac_ribosome-bd_sf"/>
</dbReference>
<evidence type="ECO:0000259" key="16">
    <source>
        <dbReference type="PROSITE" id="PS50059"/>
    </source>
</evidence>
<dbReference type="PIRSF" id="PIRSF003095">
    <property type="entry name" value="Trigger_factor"/>
    <property type="match status" value="1"/>
</dbReference>
<dbReference type="GO" id="GO:0005737">
    <property type="term" value="C:cytoplasm"/>
    <property type="evidence" value="ECO:0007669"/>
    <property type="project" value="UniProtKB-SubCell"/>
</dbReference>
<evidence type="ECO:0000256" key="5">
    <source>
        <dbReference type="ARBA" id="ARBA00022618"/>
    </source>
</evidence>
<dbReference type="GO" id="GO:0044183">
    <property type="term" value="F:protein folding chaperone"/>
    <property type="evidence" value="ECO:0007669"/>
    <property type="project" value="TreeGrafter"/>
</dbReference>
<evidence type="ECO:0000256" key="10">
    <source>
        <dbReference type="ARBA" id="ARBA00024849"/>
    </source>
</evidence>
<evidence type="ECO:0000256" key="1">
    <source>
        <dbReference type="ARBA" id="ARBA00000971"/>
    </source>
</evidence>
<reference evidence="17 18" key="1">
    <citation type="submission" date="2019-07" db="EMBL/GenBank/DDBJ databases">
        <title>Whole genome shotgun sequence of Reyranella soli NBRC 108950.</title>
        <authorList>
            <person name="Hosoyama A."/>
            <person name="Uohara A."/>
            <person name="Ohji S."/>
            <person name="Ichikawa N."/>
        </authorList>
    </citation>
    <scope>NUCLEOTIDE SEQUENCE [LARGE SCALE GENOMIC DNA]</scope>
    <source>
        <strain evidence="17 18">NBRC 108950</strain>
    </source>
</reference>
<keyword evidence="5 12" id="KW-0132">Cell division</keyword>
<dbReference type="OrthoDB" id="9767721at2"/>
<evidence type="ECO:0000256" key="4">
    <source>
        <dbReference type="ARBA" id="ARBA00016902"/>
    </source>
</evidence>
<evidence type="ECO:0000313" key="17">
    <source>
        <dbReference type="EMBL" id="GEP54818.1"/>
    </source>
</evidence>
<dbReference type="Pfam" id="PF00254">
    <property type="entry name" value="FKBP_C"/>
    <property type="match status" value="1"/>
</dbReference>
<evidence type="ECO:0000256" key="15">
    <source>
        <dbReference type="SAM" id="MobiDB-lite"/>
    </source>
</evidence>
<evidence type="ECO:0000256" key="14">
    <source>
        <dbReference type="RuleBase" id="RU003914"/>
    </source>
</evidence>
<organism evidence="17 18">
    <name type="scientific">Reyranella soli</name>
    <dbReference type="NCBI Taxonomy" id="1230389"/>
    <lineage>
        <taxon>Bacteria</taxon>
        <taxon>Pseudomonadati</taxon>
        <taxon>Pseudomonadota</taxon>
        <taxon>Alphaproteobacteria</taxon>
        <taxon>Hyphomicrobiales</taxon>
        <taxon>Reyranellaceae</taxon>
        <taxon>Reyranella</taxon>
    </lineage>
</organism>
<dbReference type="GO" id="GO:0043335">
    <property type="term" value="P:protein unfolding"/>
    <property type="evidence" value="ECO:0007669"/>
    <property type="project" value="TreeGrafter"/>
</dbReference>
<dbReference type="InterPro" id="IPR008880">
    <property type="entry name" value="Trigger_fac_C"/>
</dbReference>
<sequence length="453" mass="50457">MQVTELSAEGLKRQFKIVVPAGDLSAKVDERLAELAKTAQMPGFRQGKVPVGLLKKQYGQALFGEALEAAVNSSTAKAIEDRGLKPALQPRVDLKTLEEGKDVEFEVVIEVLPEIGKLDFSEVELERLKAAVPEKDVEDAISRIAKANREQKPVDPPRPAQKGDAIKLDFVGSVDGTEFPGGAAQDYTLELGSGSFIPGFEDQLIGAEVGKTVDVKVTFPAEYGAPELAGKDAVFKCTIKEIQEFVDKPADDELAKKNNFENLDAMRKAVADRISQDYAQVSRTMIKRQLLDKLADTHKFEVPEGLVEGEFNAIWQRIEEAKKSGQKVDDDEEKMRKDYRDIAERRVRLGLLLADVGRSNSIDVTPEELNQAVMREAMRYPGQERQVLEFYGKNAELKERLRAPIFEEKTVDFILELAKVNEKSVTPEELLKAAREAEEAEDEDSPKKDEPKE</sequence>
<dbReference type="Gene3D" id="3.30.70.1050">
    <property type="entry name" value="Trigger factor ribosome-binding domain"/>
    <property type="match status" value="1"/>
</dbReference>
<evidence type="ECO:0000256" key="7">
    <source>
        <dbReference type="ARBA" id="ARBA00023186"/>
    </source>
</evidence>
<evidence type="ECO:0000256" key="13">
    <source>
        <dbReference type="PROSITE-ProRule" id="PRU00277"/>
    </source>
</evidence>